<dbReference type="RefSeq" id="WP_013577959.1">
    <property type="nucleotide sequence ID" value="NC_015062.1"/>
</dbReference>
<dbReference type="AlphaFoldDB" id="A0A0H3FMR8"/>
<dbReference type="Pfam" id="PF01648">
    <property type="entry name" value="ACPS"/>
    <property type="match status" value="1"/>
</dbReference>
<keyword evidence="4" id="KW-0614">Plasmid</keyword>
<evidence type="ECO:0000256" key="1">
    <source>
        <dbReference type="ARBA" id="ARBA00010990"/>
    </source>
</evidence>
<dbReference type="GO" id="GO:0005829">
    <property type="term" value="C:cytosol"/>
    <property type="evidence" value="ECO:0007669"/>
    <property type="project" value="TreeGrafter"/>
</dbReference>
<protein>
    <submittedName>
        <fullName evidence="4">4'-phosphopantetheinyl transferase</fullName>
    </submittedName>
</protein>
<dbReference type="GO" id="GO:0019878">
    <property type="term" value="P:lysine biosynthetic process via aminoadipic acid"/>
    <property type="evidence" value="ECO:0007669"/>
    <property type="project" value="TreeGrafter"/>
</dbReference>
<sequence length="229" mass="25484">MIEPVAALPSISHCDPLPELKAGEGLCLLRHFEASLSGQLLRQQAQCWLRQVLSGYLSVTDEQLSIARTPQGKPWLPDFPGLRFNLSHSGTSAAIVLCRGAEVGVDLEKVSGNVEAKKAIARRFFNPDEQQWLAEDEAHYLLRFTRLWSVKEAWLKVRGTGLTQSLAGFCAIPQHSGIAHVFDERKEEIGLLHHRLIENDGVYCLAYGACAPLKDLPVRWQVCIFQADS</sequence>
<dbReference type="HOGENOM" id="CLU_1208997_0_0_6"/>
<evidence type="ECO:0000313" key="4">
    <source>
        <dbReference type="EMBL" id="ADW76278.1"/>
    </source>
</evidence>
<dbReference type="Proteomes" id="UP000007257">
    <property type="component" value="Plasmid pRAHAQ01"/>
</dbReference>
<dbReference type="InterPro" id="IPR050559">
    <property type="entry name" value="P-Pant_transferase_sf"/>
</dbReference>
<name>A0A0H3FMR8_RAHSY</name>
<reference evidence="4 5" key="2">
    <citation type="journal article" date="2012" name="J. Bacteriol.">
        <title>Complete Genome Sequence of Rahnella sp. Strain Y9602, a Gammaproteobacterium Isolate from Metal- and Radionuclide-Contaminated Soil.</title>
        <authorList>
            <person name="Martinez R.J."/>
            <person name="Bruce D."/>
            <person name="Detter C."/>
            <person name="Goodwin L.A."/>
            <person name="Han J."/>
            <person name="Han C.S."/>
            <person name="Held B."/>
            <person name="Land M.L."/>
            <person name="Mikhailova N."/>
            <person name="Nolan M."/>
            <person name="Pennacchio L."/>
            <person name="Pitluck S."/>
            <person name="Tapia R."/>
            <person name="Woyke T."/>
            <person name="Sobecky P.A."/>
        </authorList>
    </citation>
    <scope>NUCLEOTIDE SEQUENCE [LARGE SCALE GENOMIC DNA]</scope>
    <source>
        <strain evidence="4 5">Y9602</strain>
        <plasmid evidence="4 5">pRAHAQ01</plasmid>
    </source>
</reference>
<evidence type="ECO:0000313" key="5">
    <source>
        <dbReference type="Proteomes" id="UP000007257"/>
    </source>
</evidence>
<dbReference type="eggNOG" id="COG2091">
    <property type="taxonomic scope" value="Bacteria"/>
</dbReference>
<gene>
    <name evidence="4" type="ordered locus">Rahaq_4698</name>
</gene>
<dbReference type="InterPro" id="IPR037143">
    <property type="entry name" value="4-PPantetheinyl_Trfase_dom_sf"/>
</dbReference>
<dbReference type="PANTHER" id="PTHR12215">
    <property type="entry name" value="PHOSPHOPANTETHEINE TRANSFERASE"/>
    <property type="match status" value="1"/>
</dbReference>
<dbReference type="OrthoDB" id="9808281at2"/>
<dbReference type="InterPro" id="IPR008278">
    <property type="entry name" value="4-PPantetheinyl_Trfase_dom"/>
</dbReference>
<dbReference type="PANTHER" id="PTHR12215:SF10">
    <property type="entry name" value="L-AMINOADIPATE-SEMIALDEHYDE DEHYDROGENASE-PHOSPHOPANTETHEINYL TRANSFERASE"/>
    <property type="match status" value="1"/>
</dbReference>
<evidence type="ECO:0000256" key="2">
    <source>
        <dbReference type="ARBA" id="ARBA00022679"/>
    </source>
</evidence>
<accession>A0A0H3FMR8</accession>
<keyword evidence="2 4" id="KW-0808">Transferase</keyword>
<dbReference type="GO" id="GO:0008897">
    <property type="term" value="F:holo-[acyl-carrier-protein] synthase activity"/>
    <property type="evidence" value="ECO:0007669"/>
    <property type="project" value="InterPro"/>
</dbReference>
<dbReference type="Gene3D" id="3.90.470.20">
    <property type="entry name" value="4'-phosphopantetheinyl transferase domain"/>
    <property type="match status" value="2"/>
</dbReference>
<organism evidence="4 5">
    <name type="scientific">Rahnella sp. (strain Y9602)</name>
    <dbReference type="NCBI Taxonomy" id="2703885"/>
    <lineage>
        <taxon>Bacteria</taxon>
        <taxon>Pseudomonadati</taxon>
        <taxon>Pseudomonadota</taxon>
        <taxon>Gammaproteobacteria</taxon>
        <taxon>Enterobacterales</taxon>
        <taxon>Yersiniaceae</taxon>
        <taxon>Rahnella</taxon>
    </lineage>
</organism>
<evidence type="ECO:0000259" key="3">
    <source>
        <dbReference type="Pfam" id="PF01648"/>
    </source>
</evidence>
<proteinExistence type="inferred from homology"/>
<dbReference type="KEGG" id="rah:Rahaq_4698"/>
<dbReference type="SUPFAM" id="SSF56214">
    <property type="entry name" value="4'-phosphopantetheinyl transferase"/>
    <property type="match status" value="2"/>
</dbReference>
<feature type="domain" description="4'-phosphopantetheinyl transferase" evidence="3">
    <location>
        <begin position="103"/>
        <end position="182"/>
    </location>
</feature>
<comment type="similarity">
    <text evidence="1">Belongs to the P-Pant transferase superfamily. Gsp/Sfp/HetI/AcpT family.</text>
</comment>
<reference evidence="5" key="1">
    <citation type="submission" date="2011-01" db="EMBL/GenBank/DDBJ databases">
        <title>Complete sequence of plasmid1 of Rahnella sp. Y9602.</title>
        <authorList>
            <consortium name="US DOE Joint Genome Institute"/>
            <person name="Lucas S."/>
            <person name="Copeland A."/>
            <person name="Lapidus A."/>
            <person name="Cheng J.-F."/>
            <person name="Goodwin L."/>
            <person name="Pitluck S."/>
            <person name="Lu M."/>
            <person name="Detter J.C."/>
            <person name="Han C."/>
            <person name="Tapia R."/>
            <person name="Land M."/>
            <person name="Hauser L."/>
            <person name="Kyrpides N."/>
            <person name="Ivanova N."/>
            <person name="Ovchinnikova G."/>
            <person name="Pagani I."/>
            <person name="Sobecky P.A."/>
            <person name="Martinez R.J."/>
            <person name="Woyke T."/>
        </authorList>
    </citation>
    <scope>NUCLEOTIDE SEQUENCE [LARGE SCALE GENOMIC DNA]</scope>
    <source>
        <strain evidence="5">Y9602</strain>
        <plasmid evidence="5">pRAHAQ01</plasmid>
    </source>
</reference>
<dbReference type="EMBL" id="CP002506">
    <property type="protein sequence ID" value="ADW76278.1"/>
    <property type="molecule type" value="Genomic_DNA"/>
</dbReference>
<geneLocation type="plasmid" evidence="4 5">
    <name>pRAHAQ01</name>
</geneLocation>
<dbReference type="GO" id="GO:0000287">
    <property type="term" value="F:magnesium ion binding"/>
    <property type="evidence" value="ECO:0007669"/>
    <property type="project" value="InterPro"/>
</dbReference>